<keyword evidence="1" id="KW-0808">Transferase</keyword>
<dbReference type="KEGG" id="deo:CAY53_04945"/>
<accession>A0A2L1GMJ4</accession>
<dbReference type="PANTHER" id="PTHR10584:SF157">
    <property type="entry name" value="SULFOFRUCTOSE KINASE"/>
    <property type="match status" value="1"/>
</dbReference>
<dbReference type="AlphaFoldDB" id="A0A2L1GMJ4"/>
<name>A0A2L1GMJ4_9BACT</name>
<dbReference type="Proteomes" id="UP000239867">
    <property type="component" value="Chromosome"/>
</dbReference>
<dbReference type="InterPro" id="IPR029056">
    <property type="entry name" value="Ribokinase-like"/>
</dbReference>
<dbReference type="InterPro" id="IPR011611">
    <property type="entry name" value="PfkB_dom"/>
</dbReference>
<organism evidence="4 5">
    <name type="scientific">Desulfobulbus oralis</name>
    <dbReference type="NCBI Taxonomy" id="1986146"/>
    <lineage>
        <taxon>Bacteria</taxon>
        <taxon>Pseudomonadati</taxon>
        <taxon>Thermodesulfobacteriota</taxon>
        <taxon>Desulfobulbia</taxon>
        <taxon>Desulfobulbales</taxon>
        <taxon>Desulfobulbaceae</taxon>
        <taxon>Desulfobulbus</taxon>
    </lineage>
</organism>
<keyword evidence="2" id="KW-0418">Kinase</keyword>
<evidence type="ECO:0000256" key="1">
    <source>
        <dbReference type="ARBA" id="ARBA00022679"/>
    </source>
</evidence>
<dbReference type="EMBL" id="CP021255">
    <property type="protein sequence ID" value="AVD70905.1"/>
    <property type="molecule type" value="Genomic_DNA"/>
</dbReference>
<evidence type="ECO:0000259" key="3">
    <source>
        <dbReference type="Pfam" id="PF00294"/>
    </source>
</evidence>
<dbReference type="Pfam" id="PF00294">
    <property type="entry name" value="PfkB"/>
    <property type="match status" value="1"/>
</dbReference>
<sequence>MERYMRAHNGLFVGQCSVELVYYLPHALKPGQRMRAERQVAFAGGTATNAAIAFSAFDNVSSLVTGLGEHPLSEVARADIMDRAVALIDLDSLPHRPPSVGVVLVDLESHVYSVAYATTYARKLRSLDLGEAIFHDVEVVLLDGAYMPQALEAASMARERGIPVVLDAGVWREGMQPLLPLVDYLIASRAFRLPKCNNVGEMFAALHSFGVGHIAVTRGEKPVLAYEDGVISEIPIARVRVLDSLGAGDILHGAFCHYILERDFKNALEMASRAATLSCTALGPRAWIEQIKSP</sequence>
<evidence type="ECO:0000313" key="5">
    <source>
        <dbReference type="Proteomes" id="UP000239867"/>
    </source>
</evidence>
<protein>
    <recommendedName>
        <fullName evidence="3">Carbohydrate kinase PfkB domain-containing protein</fullName>
    </recommendedName>
</protein>
<feature type="domain" description="Carbohydrate kinase PfkB" evidence="3">
    <location>
        <begin position="12"/>
        <end position="286"/>
    </location>
</feature>
<evidence type="ECO:0000313" key="4">
    <source>
        <dbReference type="EMBL" id="AVD70905.1"/>
    </source>
</evidence>
<gene>
    <name evidence="4" type="ORF">CAY53_04945</name>
</gene>
<proteinExistence type="predicted"/>
<dbReference type="SUPFAM" id="SSF53613">
    <property type="entry name" value="Ribokinase-like"/>
    <property type="match status" value="1"/>
</dbReference>
<dbReference type="OrthoDB" id="9795789at2"/>
<dbReference type="GO" id="GO:0005829">
    <property type="term" value="C:cytosol"/>
    <property type="evidence" value="ECO:0007669"/>
    <property type="project" value="TreeGrafter"/>
</dbReference>
<keyword evidence="5" id="KW-1185">Reference proteome</keyword>
<dbReference type="GO" id="GO:0016301">
    <property type="term" value="F:kinase activity"/>
    <property type="evidence" value="ECO:0007669"/>
    <property type="project" value="UniProtKB-KW"/>
</dbReference>
<reference evidence="4 5" key="1">
    <citation type="journal article" date="2018" name="MBio">
        <title>Insights into the evolution of host association through the isolation and characterization of a novel human periodontal pathobiont, Desulfobulbus oralis.</title>
        <authorList>
            <person name="Cross K.L."/>
            <person name="Chirania P."/>
            <person name="Xiong W."/>
            <person name="Beall C.J."/>
            <person name="Elkins J.G."/>
            <person name="Giannone R.J."/>
            <person name="Griffen A.L."/>
            <person name="Guss A.M."/>
            <person name="Hettich R.L."/>
            <person name="Joshi S.S."/>
            <person name="Mokrzan E.M."/>
            <person name="Martin R.K."/>
            <person name="Zhulin I.B."/>
            <person name="Leys E.J."/>
            <person name="Podar M."/>
        </authorList>
    </citation>
    <scope>NUCLEOTIDE SEQUENCE [LARGE SCALE GENOMIC DNA]</scope>
    <source>
        <strain evidence="4 5">ORNL</strain>
    </source>
</reference>
<dbReference type="Gene3D" id="3.40.1190.20">
    <property type="match status" value="1"/>
</dbReference>
<evidence type="ECO:0000256" key="2">
    <source>
        <dbReference type="ARBA" id="ARBA00022777"/>
    </source>
</evidence>
<dbReference type="PANTHER" id="PTHR10584">
    <property type="entry name" value="SUGAR KINASE"/>
    <property type="match status" value="1"/>
</dbReference>